<keyword evidence="1 2" id="KW-0694">RNA-binding</keyword>
<dbReference type="Gene3D" id="3.30.70.330">
    <property type="match status" value="5"/>
</dbReference>
<feature type="compositionally biased region" description="Polar residues" evidence="3">
    <location>
        <begin position="735"/>
        <end position="749"/>
    </location>
</feature>
<feature type="domain" description="RRM" evidence="4">
    <location>
        <begin position="281"/>
        <end position="359"/>
    </location>
</feature>
<dbReference type="EMBL" id="BQKY01000015">
    <property type="protein sequence ID" value="GJN93893.1"/>
    <property type="molecule type" value="Genomic_DNA"/>
</dbReference>
<feature type="domain" description="RRM" evidence="4">
    <location>
        <begin position="653"/>
        <end position="730"/>
    </location>
</feature>
<name>A0AAV5GZH3_9BASI</name>
<gene>
    <name evidence="5" type="ORF">Rhopal_006952-T1</name>
</gene>
<dbReference type="InterPro" id="IPR012677">
    <property type="entry name" value="Nucleotide-bd_a/b_plait_sf"/>
</dbReference>
<feature type="region of interest" description="Disordered" evidence="3">
    <location>
        <begin position="734"/>
        <end position="756"/>
    </location>
</feature>
<feature type="compositionally biased region" description="Low complexity" evidence="3">
    <location>
        <begin position="234"/>
        <end position="250"/>
    </location>
</feature>
<evidence type="ECO:0000259" key="4">
    <source>
        <dbReference type="PROSITE" id="PS50102"/>
    </source>
</evidence>
<dbReference type="Proteomes" id="UP001342314">
    <property type="component" value="Unassembled WGS sequence"/>
</dbReference>
<protein>
    <recommendedName>
        <fullName evidence="4">RRM domain-containing protein</fullName>
    </recommendedName>
</protein>
<feature type="region of interest" description="Disordered" evidence="3">
    <location>
        <begin position="225"/>
        <end position="271"/>
    </location>
</feature>
<dbReference type="InterPro" id="IPR000504">
    <property type="entry name" value="RRM_dom"/>
</dbReference>
<feature type="region of interest" description="Disordered" evidence="3">
    <location>
        <begin position="179"/>
        <end position="207"/>
    </location>
</feature>
<dbReference type="InterPro" id="IPR035979">
    <property type="entry name" value="RBD_domain_sf"/>
</dbReference>
<dbReference type="SMART" id="SM00360">
    <property type="entry name" value="RRM"/>
    <property type="match status" value="5"/>
</dbReference>
<feature type="compositionally biased region" description="Low complexity" evidence="3">
    <location>
        <begin position="519"/>
        <end position="533"/>
    </location>
</feature>
<evidence type="ECO:0000313" key="5">
    <source>
        <dbReference type="EMBL" id="GJN93893.1"/>
    </source>
</evidence>
<dbReference type="GO" id="GO:0003723">
    <property type="term" value="F:RNA binding"/>
    <property type="evidence" value="ECO:0007669"/>
    <property type="project" value="UniProtKB-UniRule"/>
</dbReference>
<evidence type="ECO:0000256" key="2">
    <source>
        <dbReference type="PROSITE-ProRule" id="PRU00176"/>
    </source>
</evidence>
<evidence type="ECO:0000313" key="6">
    <source>
        <dbReference type="Proteomes" id="UP001342314"/>
    </source>
</evidence>
<evidence type="ECO:0000256" key="3">
    <source>
        <dbReference type="SAM" id="MobiDB-lite"/>
    </source>
</evidence>
<comment type="caution">
    <text evidence="5">The sequence shown here is derived from an EMBL/GenBank/DDBJ whole genome shotgun (WGS) entry which is preliminary data.</text>
</comment>
<feature type="domain" description="RRM" evidence="4">
    <location>
        <begin position="551"/>
        <end position="634"/>
    </location>
</feature>
<organism evidence="5 6">
    <name type="scientific">Rhodotorula paludigena</name>
    <dbReference type="NCBI Taxonomy" id="86838"/>
    <lineage>
        <taxon>Eukaryota</taxon>
        <taxon>Fungi</taxon>
        <taxon>Dikarya</taxon>
        <taxon>Basidiomycota</taxon>
        <taxon>Pucciniomycotina</taxon>
        <taxon>Microbotryomycetes</taxon>
        <taxon>Sporidiobolales</taxon>
        <taxon>Sporidiobolaceae</taxon>
        <taxon>Rhodotorula</taxon>
    </lineage>
</organism>
<feature type="domain" description="RRM" evidence="4">
    <location>
        <begin position="20"/>
        <end position="105"/>
    </location>
</feature>
<evidence type="ECO:0000256" key="1">
    <source>
        <dbReference type="ARBA" id="ARBA00022884"/>
    </source>
</evidence>
<dbReference type="CDD" id="cd12320">
    <property type="entry name" value="RRM6_RBM19_RRM5_MRD1"/>
    <property type="match status" value="1"/>
</dbReference>
<dbReference type="AlphaFoldDB" id="A0AAV5GZH3"/>
<dbReference type="SUPFAM" id="SSF54928">
    <property type="entry name" value="RNA-binding domain, RBD"/>
    <property type="match status" value="3"/>
</dbReference>
<dbReference type="Pfam" id="PF00076">
    <property type="entry name" value="RRM_1"/>
    <property type="match status" value="4"/>
</dbReference>
<proteinExistence type="predicted"/>
<dbReference type="PROSITE" id="PS50102">
    <property type="entry name" value="RRM"/>
    <property type="match status" value="4"/>
</dbReference>
<dbReference type="PANTHER" id="PTHR10352">
    <property type="entry name" value="EUKARYOTIC TRANSLATION INITIATION FACTOR 3 SUBUNIT G"/>
    <property type="match status" value="1"/>
</dbReference>
<sequence>MAPEEEVAAQASAAAPAGTTRLLLTGLHPSVAAHHLRQHILACPPTAPAITDLKVLSRASGASRCIAFAGFKTHGDADRVRQWTSGAWVAGDKGGTRINVDWAKESRDAPPPHKRVRVSTAASTAATGRDDRFADFLAVMAPSRRLDTVVTDNASLVASAKPFSAAPLESSAAIEANAHAATAARATPPSPQRKAQPAAQDGAALDETLSDADYLARRMKRKLADDEVEDDDALSASGSAAWAQDDAAASEPSSGIDEIQPSGAASQSADEATDADILLTGRLFLRNLPFDTTEAELSDVFGAHGHIEQVHLPRDAATGQSKGLAFVTFRRPADAVAARKALDGTTFQGRLLHILAAGSGQTFTWSALYLNADAALASVADRLGVAKSALLDPSSSDPAVKVALAEAHTLAETKRYFEEHHVNVAAFSRPGARSASTILVKNLPFGTTSASVQALFAPHGVVKRLLLPPSGLIAIVEMEDALGAAAAWRALAYKQFGSSVLYLEKAPAAIWSSDKVERPATQPHPSQPAAPAQTRPGSTIDESDDPSVAGATLFVKNLNFATTTPRLQAAFESVPEFAFARVQTKPDPARPGQTLSMGFGFVGFRTVEAAKSARTARQGFVLDGHALDLRFAQRNADQVDASGSRNKASFTSTKLLVKNVPFEATRADLRQLFGAYGQLKSVRLPRKMDNKTRGFAFLEFASRREAEAAFAALEHTHLLGRHLVLQWTDGDDSSAVASSTGQGTASQRGSKSKFVM</sequence>
<accession>A0AAV5GZH3</accession>
<reference evidence="5 6" key="1">
    <citation type="submission" date="2021-12" db="EMBL/GenBank/DDBJ databases">
        <title>High titer production of polyol ester of fatty acids by Rhodotorula paludigena BS15 towards product separation-free biomass refinery.</title>
        <authorList>
            <person name="Mano J."/>
            <person name="Ono H."/>
            <person name="Tanaka T."/>
            <person name="Naito K."/>
            <person name="Sushida H."/>
            <person name="Ike M."/>
            <person name="Tokuyasu K."/>
            <person name="Kitaoka M."/>
        </authorList>
    </citation>
    <scope>NUCLEOTIDE SEQUENCE [LARGE SCALE GENOMIC DNA]</scope>
    <source>
        <strain evidence="5 6">BS15</strain>
    </source>
</reference>
<keyword evidence="6" id="KW-1185">Reference proteome</keyword>
<feature type="region of interest" description="Disordered" evidence="3">
    <location>
        <begin position="515"/>
        <end position="546"/>
    </location>
</feature>